<evidence type="ECO:0000313" key="2">
    <source>
        <dbReference type="EMBL" id="RDI70711.1"/>
    </source>
</evidence>
<dbReference type="InterPro" id="IPR023214">
    <property type="entry name" value="HAD_sf"/>
</dbReference>
<evidence type="ECO:0000313" key="5">
    <source>
        <dbReference type="Proteomes" id="UP000255421"/>
    </source>
</evidence>
<dbReference type="Pfam" id="PF00156">
    <property type="entry name" value="Pribosyltran"/>
    <property type="match status" value="1"/>
</dbReference>
<keyword evidence="3" id="KW-0328">Glycosyltransferase</keyword>
<reference evidence="3" key="1">
    <citation type="submission" date="2016-10" db="EMBL/GenBank/DDBJ databases">
        <authorList>
            <person name="de Groot N.N."/>
        </authorList>
    </citation>
    <scope>NUCLEOTIDE SEQUENCE [LARGE SCALE GENOMIC DNA]</scope>
    <source>
        <strain evidence="3">CGMCC 1.12397</strain>
    </source>
</reference>
<keyword evidence="5" id="KW-1185">Reference proteome</keyword>
<reference evidence="4" key="2">
    <citation type="submission" date="2016-10" db="EMBL/GenBank/DDBJ databases">
        <authorList>
            <person name="Varghese N."/>
            <person name="Submissions S."/>
        </authorList>
    </citation>
    <scope>NUCLEOTIDE SEQUENCE [LARGE SCALE GENOMIC DNA]</scope>
    <source>
        <strain evidence="4">CGMCC 1.12397</strain>
    </source>
</reference>
<reference evidence="2 5" key="3">
    <citation type="submission" date="2018-07" db="EMBL/GenBank/DDBJ databases">
        <title>Genome sequence of extremly halophilic archaeon Halopelagius longus strain BC12-B1.</title>
        <authorList>
            <person name="Zhang X."/>
        </authorList>
    </citation>
    <scope>NUCLEOTIDE SEQUENCE [LARGE SCALE GENOMIC DNA]</scope>
    <source>
        <strain evidence="2 5">BC12-B1</strain>
    </source>
</reference>
<dbReference type="Gene3D" id="3.40.50.2020">
    <property type="match status" value="1"/>
</dbReference>
<keyword evidence="3" id="KW-0808">Transferase</keyword>
<dbReference type="Proteomes" id="UP000199289">
    <property type="component" value="Unassembled WGS sequence"/>
</dbReference>
<dbReference type="Gene3D" id="3.40.50.1000">
    <property type="entry name" value="HAD superfamily/HAD-like"/>
    <property type="match status" value="1"/>
</dbReference>
<proteinExistence type="predicted"/>
<dbReference type="GO" id="GO:0016757">
    <property type="term" value="F:glycosyltransferase activity"/>
    <property type="evidence" value="ECO:0007669"/>
    <property type="project" value="UniProtKB-KW"/>
</dbReference>
<dbReference type="InterPro" id="IPR029057">
    <property type="entry name" value="PRTase-like"/>
</dbReference>
<dbReference type="Proteomes" id="UP000255421">
    <property type="component" value="Unassembled WGS sequence"/>
</dbReference>
<dbReference type="OrthoDB" id="300820at2157"/>
<gene>
    <name evidence="2" type="ORF">DWB78_02640</name>
    <name evidence="3" type="ORF">SAMN05216278_1714</name>
</gene>
<evidence type="ECO:0000259" key="1">
    <source>
        <dbReference type="Pfam" id="PF00156"/>
    </source>
</evidence>
<dbReference type="AlphaFoldDB" id="A0A1H1BCB1"/>
<dbReference type="InterPro" id="IPR000836">
    <property type="entry name" value="PRTase_dom"/>
</dbReference>
<name>A0A1H1BCB1_9EURY</name>
<sequence>MKYRSVSELNEDARQLAQDLPSDIDVVAGIPRSGMLAAELLCLHLDVPMTDVEGLCEGTVFGTGNRHDGEPSLDGAETVLVVDDSVNSGAQMRETQRRLEEADLPFDVRYGAVYISTSGHQYVDYWSEVVPIPRVFEWNLMHHPTLKNTCVDIDGVLCRDPTPEENDDGERYREFLATVEPKTIPNQRIGWLVTCRLEKYREETEAWLDEHGVEYDELVMMDLPDKETRQERGNHAEYKADVYEATGANLFIESSERQAAKICDRTKKQVFCYESNEMLRPGRIQRTYRKGNDYLSRLAKNPVGFTAAASKYVLSRSYHGLRR</sequence>
<dbReference type="CDD" id="cd06223">
    <property type="entry name" value="PRTases_typeI"/>
    <property type="match status" value="1"/>
</dbReference>
<feature type="domain" description="Phosphoribosyltransferase" evidence="1">
    <location>
        <begin position="11"/>
        <end position="103"/>
    </location>
</feature>
<dbReference type="EMBL" id="FNKQ01000002">
    <property type="protein sequence ID" value="SDQ48996.1"/>
    <property type="molecule type" value="Genomic_DNA"/>
</dbReference>
<protein>
    <submittedName>
        <fullName evidence="3">Orotate phosphoribosyltransferase</fullName>
    </submittedName>
</protein>
<organism evidence="3 4">
    <name type="scientific">Halopelagius longus</name>
    <dbReference type="NCBI Taxonomy" id="1236180"/>
    <lineage>
        <taxon>Archaea</taxon>
        <taxon>Methanobacteriati</taxon>
        <taxon>Methanobacteriota</taxon>
        <taxon>Stenosarchaea group</taxon>
        <taxon>Halobacteria</taxon>
        <taxon>Halobacteriales</taxon>
        <taxon>Haloferacaceae</taxon>
    </lineage>
</organism>
<evidence type="ECO:0000313" key="3">
    <source>
        <dbReference type="EMBL" id="SDQ48996.1"/>
    </source>
</evidence>
<accession>A0A1H1BCB1</accession>
<dbReference type="SUPFAM" id="SSF53271">
    <property type="entry name" value="PRTase-like"/>
    <property type="match status" value="1"/>
</dbReference>
<dbReference type="RefSeq" id="WP_092535853.1">
    <property type="nucleotide sequence ID" value="NZ_FNKQ01000002.1"/>
</dbReference>
<dbReference type="EMBL" id="QQST01000001">
    <property type="protein sequence ID" value="RDI70711.1"/>
    <property type="molecule type" value="Genomic_DNA"/>
</dbReference>
<evidence type="ECO:0000313" key="4">
    <source>
        <dbReference type="Proteomes" id="UP000199289"/>
    </source>
</evidence>